<keyword evidence="8" id="KW-0547">Nucleotide-binding</keyword>
<keyword evidence="6" id="KW-1015">Disulfide bond</keyword>
<gene>
    <name evidence="13" type="ORF">J5Y06_07590</name>
</gene>
<evidence type="ECO:0000256" key="9">
    <source>
        <dbReference type="PIRSR" id="PIRSR000350-4"/>
    </source>
</evidence>
<keyword evidence="5 10" id="KW-0560">Oxidoreductase</keyword>
<dbReference type="GO" id="GO:0016668">
    <property type="term" value="F:oxidoreductase activity, acting on a sulfur group of donors, NAD(P) as acceptor"/>
    <property type="evidence" value="ECO:0007669"/>
    <property type="project" value="InterPro"/>
</dbReference>
<dbReference type="Pfam" id="PF07992">
    <property type="entry name" value="Pyr_redox_2"/>
    <property type="match status" value="1"/>
</dbReference>
<evidence type="ECO:0000256" key="6">
    <source>
        <dbReference type="ARBA" id="ARBA00023157"/>
    </source>
</evidence>
<feature type="domain" description="FAD/NAD(P)-binding" evidence="12">
    <location>
        <begin position="8"/>
        <end position="329"/>
    </location>
</feature>
<protein>
    <submittedName>
        <fullName evidence="13">FAD-dependent oxidoreductase</fullName>
    </submittedName>
</protein>
<evidence type="ECO:0000259" key="12">
    <source>
        <dbReference type="Pfam" id="PF07992"/>
    </source>
</evidence>
<evidence type="ECO:0000259" key="11">
    <source>
        <dbReference type="Pfam" id="PF02852"/>
    </source>
</evidence>
<comment type="cofactor">
    <cofactor evidence="8">
        <name>FAD</name>
        <dbReference type="ChEBI" id="CHEBI:57692"/>
    </cofactor>
    <text evidence="8">Binds 1 FAD per subunit.</text>
</comment>
<dbReference type="Gene3D" id="3.50.50.60">
    <property type="entry name" value="FAD/NAD(P)-binding domain"/>
    <property type="match status" value="2"/>
</dbReference>
<dbReference type="PRINTS" id="PR00411">
    <property type="entry name" value="PNDRDTASEI"/>
</dbReference>
<evidence type="ECO:0000256" key="3">
    <source>
        <dbReference type="ARBA" id="ARBA00022827"/>
    </source>
</evidence>
<dbReference type="InterPro" id="IPR023753">
    <property type="entry name" value="FAD/NAD-binding_dom"/>
</dbReference>
<keyword evidence="8" id="KW-0520">NAD</keyword>
<sequence length="482" mass="51377">MTKLLQPDLCVIGAGSGGLSVVAAARAFGVSVVLIEKGKMGGDCLNYGCVPSKSLLAAARRAHEMRNATPFGLQSVDPVIDFAAVRRHVRGVIDSIAPIDSEERFRDLGAQVIRAHARFFGKDTLEAGGFTIKARRIVVATGSSPVIPPIPGIDTVEVLTNETIFDVAELPRHLAILGGGPVGVELAQAFRRLGAQVTVLDRGRILKKEDADLADVTLASFRRDGVDLRPNTTLSRVEKHPGGLRLHLASAGKPSTLEASQSTLEASHLLVAAGRRPNVTDLGLEAAGVEFNEQGIKVDNSLRSVSNSLIYAVGDVAGGAQFTHAANYHAGLVLRPILFRAPAKVRPEIIPRVTYTDPEIAAVGATEEEARMLPGKHRVLRWQIADNDRARAEHETEGFIKVIAGTGGKILGVAIVGRNAGELIHIWALAIAQNLSLKDMTSYVAPYPTVGEIGKRVSVSYFEAMTRKPIVRGLLGGLRLFG</sequence>
<organism evidence="13 14">
    <name type="scientific">Tianweitania sediminis</name>
    <dbReference type="NCBI Taxonomy" id="1502156"/>
    <lineage>
        <taxon>Bacteria</taxon>
        <taxon>Pseudomonadati</taxon>
        <taxon>Pseudomonadota</taxon>
        <taxon>Alphaproteobacteria</taxon>
        <taxon>Hyphomicrobiales</taxon>
        <taxon>Phyllobacteriaceae</taxon>
        <taxon>Tianweitania</taxon>
    </lineage>
</organism>
<comment type="caution">
    <text evidence="13">The sequence shown here is derived from an EMBL/GenBank/DDBJ whole genome shotgun (WGS) entry which is preliminary data.</text>
</comment>
<dbReference type="InterPro" id="IPR036188">
    <property type="entry name" value="FAD/NAD-bd_sf"/>
</dbReference>
<evidence type="ECO:0000256" key="7">
    <source>
        <dbReference type="ARBA" id="ARBA00023284"/>
    </source>
</evidence>
<keyword evidence="4" id="KW-0521">NADP</keyword>
<dbReference type="PROSITE" id="PS00076">
    <property type="entry name" value="PYRIDINE_REDOX_1"/>
    <property type="match status" value="1"/>
</dbReference>
<dbReference type="InterPro" id="IPR004099">
    <property type="entry name" value="Pyr_nucl-diS_OxRdtase_dimer"/>
</dbReference>
<dbReference type="PRINTS" id="PR00368">
    <property type="entry name" value="FADPNR"/>
</dbReference>
<dbReference type="GO" id="GO:0003955">
    <property type="term" value="F:NAD(P)H dehydrogenase (quinone) activity"/>
    <property type="evidence" value="ECO:0007669"/>
    <property type="project" value="TreeGrafter"/>
</dbReference>
<dbReference type="FunFam" id="3.30.390.30:FF:000001">
    <property type="entry name" value="Dihydrolipoyl dehydrogenase"/>
    <property type="match status" value="1"/>
</dbReference>
<keyword evidence="3 8" id="KW-0274">FAD</keyword>
<evidence type="ECO:0000313" key="14">
    <source>
        <dbReference type="Proteomes" id="UP000666240"/>
    </source>
</evidence>
<feature type="binding site" evidence="8">
    <location>
        <begin position="178"/>
        <end position="185"/>
    </location>
    <ligand>
        <name>NAD(+)</name>
        <dbReference type="ChEBI" id="CHEBI:57540"/>
    </ligand>
</feature>
<reference evidence="13" key="1">
    <citation type="submission" date="2021-03" db="EMBL/GenBank/DDBJ databases">
        <title>Genome sequencing and assembly of Tianweitania sediminis.</title>
        <authorList>
            <person name="Chhetri G."/>
        </authorList>
    </citation>
    <scope>NUCLEOTIDE SEQUENCE</scope>
    <source>
        <strain evidence="13">Z8</strain>
    </source>
</reference>
<name>A0A8J7R620_9HYPH</name>
<evidence type="ECO:0000256" key="8">
    <source>
        <dbReference type="PIRSR" id="PIRSR000350-3"/>
    </source>
</evidence>
<dbReference type="GO" id="GO:0050660">
    <property type="term" value="F:flavin adenine dinucleotide binding"/>
    <property type="evidence" value="ECO:0007669"/>
    <property type="project" value="TreeGrafter"/>
</dbReference>
<dbReference type="SUPFAM" id="SSF51905">
    <property type="entry name" value="FAD/NAD(P)-binding domain"/>
    <property type="match status" value="1"/>
</dbReference>
<dbReference type="InterPro" id="IPR012999">
    <property type="entry name" value="Pyr_OxRdtase_I_AS"/>
</dbReference>
<dbReference type="PIRSF" id="PIRSF000350">
    <property type="entry name" value="Mercury_reductase_MerA"/>
    <property type="match status" value="1"/>
</dbReference>
<keyword evidence="14" id="KW-1185">Reference proteome</keyword>
<dbReference type="AlphaFoldDB" id="A0A8J7R620"/>
<accession>A0A8J7R620</accession>
<keyword evidence="7 10" id="KW-0676">Redox-active center</keyword>
<feature type="binding site" evidence="8">
    <location>
        <begin position="141"/>
        <end position="143"/>
    </location>
    <ligand>
        <name>FAD</name>
        <dbReference type="ChEBI" id="CHEBI:57692"/>
    </ligand>
</feature>
<dbReference type="PANTHER" id="PTHR43014">
    <property type="entry name" value="MERCURIC REDUCTASE"/>
    <property type="match status" value="1"/>
</dbReference>
<dbReference type="Proteomes" id="UP000666240">
    <property type="component" value="Unassembled WGS sequence"/>
</dbReference>
<keyword evidence="2 10" id="KW-0285">Flavoprotein</keyword>
<evidence type="ECO:0000256" key="1">
    <source>
        <dbReference type="ARBA" id="ARBA00007532"/>
    </source>
</evidence>
<dbReference type="RefSeq" id="WP_209334544.1">
    <property type="nucleotide sequence ID" value="NZ_JAGIYY010000002.1"/>
</dbReference>
<evidence type="ECO:0000313" key="13">
    <source>
        <dbReference type="EMBL" id="MBP0438507.1"/>
    </source>
</evidence>
<dbReference type="InterPro" id="IPR016156">
    <property type="entry name" value="FAD/NAD-linked_Rdtase_dimer_sf"/>
</dbReference>
<dbReference type="InterPro" id="IPR001100">
    <property type="entry name" value="Pyr_nuc-diS_OxRdtase"/>
</dbReference>
<dbReference type="SUPFAM" id="SSF55424">
    <property type="entry name" value="FAD/NAD-linked reductases, dimerisation (C-terminal) domain"/>
    <property type="match status" value="1"/>
</dbReference>
<dbReference type="Pfam" id="PF02852">
    <property type="entry name" value="Pyr_redox_dim"/>
    <property type="match status" value="1"/>
</dbReference>
<evidence type="ECO:0000256" key="10">
    <source>
        <dbReference type="RuleBase" id="RU003691"/>
    </source>
</evidence>
<comment type="similarity">
    <text evidence="1 10">Belongs to the class-I pyridine nucleotide-disulfide oxidoreductase family.</text>
</comment>
<evidence type="ECO:0000256" key="2">
    <source>
        <dbReference type="ARBA" id="ARBA00022630"/>
    </source>
</evidence>
<dbReference type="EMBL" id="JAGIYY010000002">
    <property type="protein sequence ID" value="MBP0438507.1"/>
    <property type="molecule type" value="Genomic_DNA"/>
</dbReference>
<feature type="binding site" evidence="8">
    <location>
        <position position="274"/>
    </location>
    <ligand>
        <name>NAD(+)</name>
        <dbReference type="ChEBI" id="CHEBI:57540"/>
    </ligand>
</feature>
<dbReference type="PANTHER" id="PTHR43014:SF2">
    <property type="entry name" value="MERCURIC REDUCTASE"/>
    <property type="match status" value="1"/>
</dbReference>
<dbReference type="Gene3D" id="3.30.390.30">
    <property type="match status" value="1"/>
</dbReference>
<feature type="binding site" evidence="8">
    <location>
        <position position="315"/>
    </location>
    <ligand>
        <name>FAD</name>
        <dbReference type="ChEBI" id="CHEBI:57692"/>
    </ligand>
</feature>
<feature type="domain" description="Pyridine nucleotide-disulphide oxidoreductase dimerisation" evidence="11">
    <location>
        <begin position="350"/>
        <end position="453"/>
    </location>
</feature>
<feature type="disulfide bond" description="Redox-active" evidence="9">
    <location>
        <begin position="44"/>
        <end position="49"/>
    </location>
</feature>
<evidence type="ECO:0000256" key="5">
    <source>
        <dbReference type="ARBA" id="ARBA00023002"/>
    </source>
</evidence>
<feature type="binding site" evidence="8">
    <location>
        <position position="53"/>
    </location>
    <ligand>
        <name>FAD</name>
        <dbReference type="ChEBI" id="CHEBI:57692"/>
    </ligand>
</feature>
<evidence type="ECO:0000256" key="4">
    <source>
        <dbReference type="ARBA" id="ARBA00022857"/>
    </source>
</evidence>
<proteinExistence type="inferred from homology"/>